<dbReference type="AlphaFoldDB" id="A0A812L6Z7"/>
<dbReference type="Proteomes" id="UP000604046">
    <property type="component" value="Unassembled WGS sequence"/>
</dbReference>
<dbReference type="PROSITE" id="PS50056">
    <property type="entry name" value="TYR_PHOSPHATASE_2"/>
    <property type="match status" value="1"/>
</dbReference>
<sequence length="207" mass="22134">MEAAAPPPLEGPSETLADAHEVIDGLFVGSADAAVEATTGPNSRQIGYILDVAGCVTPAIFSALASALADEALESSEASAVEEQPPPMTRRSWRSQVYLLNGVETLSVPLDDHGRTQLSEELQQSWFDFIESGLARGKVLVHCRLGVNRSVTVVAAFLVRRRGFAPDEALELLSQRRPCADPVSAYREQLRALQPLSIGRTGPDGAK</sequence>
<accession>A0A812L6Z7</accession>
<dbReference type="PROSITE" id="PS50054">
    <property type="entry name" value="TYR_PHOSPHATASE_DUAL"/>
    <property type="match status" value="1"/>
</dbReference>
<evidence type="ECO:0000313" key="5">
    <source>
        <dbReference type="Proteomes" id="UP000604046"/>
    </source>
</evidence>
<feature type="domain" description="Tyrosine specific protein phosphatases" evidence="3">
    <location>
        <begin position="124"/>
        <end position="178"/>
    </location>
</feature>
<comment type="similarity">
    <text evidence="1">Belongs to the protein-tyrosine phosphatase family. Non-receptor class dual specificity subfamily.</text>
</comment>
<organism evidence="4 5">
    <name type="scientific">Symbiodinium natans</name>
    <dbReference type="NCBI Taxonomy" id="878477"/>
    <lineage>
        <taxon>Eukaryota</taxon>
        <taxon>Sar</taxon>
        <taxon>Alveolata</taxon>
        <taxon>Dinophyceae</taxon>
        <taxon>Suessiales</taxon>
        <taxon>Symbiodiniaceae</taxon>
        <taxon>Symbiodinium</taxon>
    </lineage>
</organism>
<dbReference type="InterPro" id="IPR000340">
    <property type="entry name" value="Dual-sp_phosphatase_cat-dom"/>
</dbReference>
<dbReference type="OrthoDB" id="2017893at2759"/>
<protein>
    <recommendedName>
        <fullName evidence="6">Protein-serine/threonine phosphatase</fullName>
    </recommendedName>
</protein>
<dbReference type="InterPro" id="IPR000387">
    <property type="entry name" value="Tyr_Pase_dom"/>
</dbReference>
<keyword evidence="5" id="KW-1185">Reference proteome</keyword>
<dbReference type="SUPFAM" id="SSF52799">
    <property type="entry name" value="(Phosphotyrosine protein) phosphatases II"/>
    <property type="match status" value="1"/>
</dbReference>
<dbReference type="PANTHER" id="PTHR45848">
    <property type="entry name" value="DUAL SPECIFICITY PROTEIN PHOSPHATASE 12 FAMILY MEMBER"/>
    <property type="match status" value="1"/>
</dbReference>
<dbReference type="InterPro" id="IPR020422">
    <property type="entry name" value="TYR_PHOSPHATASE_DUAL_dom"/>
</dbReference>
<evidence type="ECO:0000256" key="1">
    <source>
        <dbReference type="ARBA" id="ARBA00008601"/>
    </source>
</evidence>
<dbReference type="EMBL" id="CAJNDS010000933">
    <property type="protein sequence ID" value="CAE7241250.1"/>
    <property type="molecule type" value="Genomic_DNA"/>
</dbReference>
<dbReference type="Pfam" id="PF00782">
    <property type="entry name" value="DSPc"/>
    <property type="match status" value="1"/>
</dbReference>
<evidence type="ECO:0000259" key="2">
    <source>
        <dbReference type="PROSITE" id="PS50054"/>
    </source>
</evidence>
<evidence type="ECO:0000259" key="3">
    <source>
        <dbReference type="PROSITE" id="PS50056"/>
    </source>
</evidence>
<comment type="caution">
    <text evidence="4">The sequence shown here is derived from an EMBL/GenBank/DDBJ whole genome shotgun (WGS) entry which is preliminary data.</text>
</comment>
<feature type="domain" description="Tyrosine-protein phosphatase" evidence="2">
    <location>
        <begin position="18"/>
        <end position="199"/>
    </location>
</feature>
<evidence type="ECO:0008006" key="6">
    <source>
        <dbReference type="Google" id="ProtNLM"/>
    </source>
</evidence>
<dbReference type="CDD" id="cd14498">
    <property type="entry name" value="DSP"/>
    <property type="match status" value="1"/>
</dbReference>
<proteinExistence type="inferred from homology"/>
<name>A0A812L6Z7_9DINO</name>
<gene>
    <name evidence="4" type="ORF">SNAT2548_LOCUS10878</name>
</gene>
<evidence type="ECO:0000313" key="4">
    <source>
        <dbReference type="EMBL" id="CAE7241250.1"/>
    </source>
</evidence>
<dbReference type="Gene3D" id="3.90.190.10">
    <property type="entry name" value="Protein tyrosine phosphatase superfamily"/>
    <property type="match status" value="1"/>
</dbReference>
<dbReference type="SMART" id="SM00195">
    <property type="entry name" value="DSPc"/>
    <property type="match status" value="1"/>
</dbReference>
<reference evidence="4" key="1">
    <citation type="submission" date="2021-02" db="EMBL/GenBank/DDBJ databases">
        <authorList>
            <person name="Dougan E. K."/>
            <person name="Rhodes N."/>
            <person name="Thang M."/>
            <person name="Chan C."/>
        </authorList>
    </citation>
    <scope>NUCLEOTIDE SEQUENCE</scope>
</reference>
<dbReference type="InterPro" id="IPR029021">
    <property type="entry name" value="Prot-tyrosine_phosphatase-like"/>
</dbReference>